<evidence type="ECO:0000313" key="3">
    <source>
        <dbReference type="Proteomes" id="UP000262969"/>
    </source>
</evidence>
<dbReference type="InterPro" id="IPR021778">
    <property type="entry name" value="Se/S_carrier-like"/>
</dbReference>
<reference evidence="2 3" key="1">
    <citation type="journal article" date="2018" name="Nat. Biotechnol.">
        <title>A standardized bacterial taxonomy based on genome phylogeny substantially revises the tree of life.</title>
        <authorList>
            <person name="Parks D.H."/>
            <person name="Chuvochina M."/>
            <person name="Waite D.W."/>
            <person name="Rinke C."/>
            <person name="Skarshewski A."/>
            <person name="Chaumeil P.A."/>
            <person name="Hugenholtz P."/>
        </authorList>
    </citation>
    <scope>NUCLEOTIDE SEQUENCE [LARGE SCALE GENOMIC DNA]</scope>
    <source>
        <strain evidence="2">UBA11728</strain>
    </source>
</reference>
<name>A0A3D2X4X1_9FIRM</name>
<dbReference type="Proteomes" id="UP000262969">
    <property type="component" value="Unassembled WGS sequence"/>
</dbReference>
<protein>
    <submittedName>
        <fullName evidence="2">Phytoene dehydrogenase</fullName>
    </submittedName>
</protein>
<dbReference type="Pfam" id="PF11823">
    <property type="entry name" value="Se_S_carrier"/>
    <property type="match status" value="1"/>
</dbReference>
<comment type="caution">
    <text evidence="2">The sequence shown here is derived from an EMBL/GenBank/DDBJ whole genome shotgun (WGS) entry which is preliminary data.</text>
</comment>
<evidence type="ECO:0000259" key="1">
    <source>
        <dbReference type="Pfam" id="PF11823"/>
    </source>
</evidence>
<evidence type="ECO:0000313" key="2">
    <source>
        <dbReference type="EMBL" id="HCL01605.1"/>
    </source>
</evidence>
<accession>A0A3D2X4X1</accession>
<dbReference type="EMBL" id="DPVV01000146">
    <property type="protein sequence ID" value="HCL01605.1"/>
    <property type="molecule type" value="Genomic_DNA"/>
</dbReference>
<proteinExistence type="predicted"/>
<gene>
    <name evidence="2" type="ORF">DHW61_04185</name>
</gene>
<sequence>MRKKERKAVITFQNTTSAMAMEKLCKEQGLNGRLIPVPRCITAGCGLAFSANPQARFELENFMKESHIIYDKIYDIEI</sequence>
<feature type="domain" description="Putative Se/S carrier protein-like" evidence="1">
    <location>
        <begin position="8"/>
        <end position="74"/>
    </location>
</feature>
<organism evidence="2 3">
    <name type="scientific">Lachnoclostridium phytofermentans</name>
    <dbReference type="NCBI Taxonomy" id="66219"/>
    <lineage>
        <taxon>Bacteria</taxon>
        <taxon>Bacillati</taxon>
        <taxon>Bacillota</taxon>
        <taxon>Clostridia</taxon>
        <taxon>Lachnospirales</taxon>
        <taxon>Lachnospiraceae</taxon>
    </lineage>
</organism>
<dbReference type="AlphaFoldDB" id="A0A3D2X4X1"/>